<proteinExistence type="predicted"/>
<dbReference type="EMBL" id="JBANRG010000004">
    <property type="protein sequence ID" value="KAK7467420.1"/>
    <property type="molecule type" value="Genomic_DNA"/>
</dbReference>
<organism evidence="1 2">
    <name type="scientific">Marasmiellus scandens</name>
    <dbReference type="NCBI Taxonomy" id="2682957"/>
    <lineage>
        <taxon>Eukaryota</taxon>
        <taxon>Fungi</taxon>
        <taxon>Dikarya</taxon>
        <taxon>Basidiomycota</taxon>
        <taxon>Agaricomycotina</taxon>
        <taxon>Agaricomycetes</taxon>
        <taxon>Agaricomycetidae</taxon>
        <taxon>Agaricales</taxon>
        <taxon>Marasmiineae</taxon>
        <taxon>Omphalotaceae</taxon>
        <taxon>Marasmiellus</taxon>
    </lineage>
</organism>
<reference evidence="1 2" key="1">
    <citation type="submission" date="2024-01" db="EMBL/GenBank/DDBJ databases">
        <title>A draft genome for the cacao thread blight pathogen Marasmiellus scandens.</title>
        <authorList>
            <person name="Baruah I.K."/>
            <person name="Leung J."/>
            <person name="Bukari Y."/>
            <person name="Amoako-Attah I."/>
            <person name="Meinhardt L.W."/>
            <person name="Bailey B.A."/>
            <person name="Cohen S.P."/>
        </authorList>
    </citation>
    <scope>NUCLEOTIDE SEQUENCE [LARGE SCALE GENOMIC DNA]</scope>
    <source>
        <strain evidence="1 2">GH-19</strain>
    </source>
</reference>
<evidence type="ECO:0000313" key="1">
    <source>
        <dbReference type="EMBL" id="KAK7467420.1"/>
    </source>
</evidence>
<comment type="caution">
    <text evidence="1">The sequence shown here is derived from an EMBL/GenBank/DDBJ whole genome shotgun (WGS) entry which is preliminary data.</text>
</comment>
<name>A0ABR1JXD7_9AGAR</name>
<sequence>MSCIPVKDDFETDLATALIASVKASDQAIDVPDFPTLQLQEASAQGIDIPDFPMLQLQEASAQGIDVPDFPTLQLQEASAQGIDVPDFPTLQLQEASTQAIDIPDFPMLQLQEASDQAIDVPDFPMPLAGEVSYRKKEQPTRDIFEVCQLDYAWVVLKAIQVLNEIQQVINRKVLKNFDNVRKEVSEGRDKILRAAAEDIKEMYWER</sequence>
<accession>A0ABR1JXD7</accession>
<protein>
    <submittedName>
        <fullName evidence="1">Uncharacterized protein</fullName>
    </submittedName>
</protein>
<evidence type="ECO:0000313" key="2">
    <source>
        <dbReference type="Proteomes" id="UP001498398"/>
    </source>
</evidence>
<gene>
    <name evidence="1" type="ORF">VKT23_004474</name>
</gene>
<dbReference type="Proteomes" id="UP001498398">
    <property type="component" value="Unassembled WGS sequence"/>
</dbReference>
<keyword evidence="2" id="KW-1185">Reference proteome</keyword>